<protein>
    <recommendedName>
        <fullName evidence="3">NifU family protein</fullName>
    </recommendedName>
</protein>
<reference evidence="1 2" key="1">
    <citation type="submission" date="2019-11" db="EMBL/GenBank/DDBJ databases">
        <authorList>
            <person name="Jiang L.-Q."/>
        </authorList>
    </citation>
    <scope>NUCLEOTIDE SEQUENCE [LARGE SCALE GENOMIC DNA]</scope>
    <source>
        <strain evidence="1 2">YIM 132087</strain>
    </source>
</reference>
<evidence type="ECO:0000313" key="1">
    <source>
        <dbReference type="EMBL" id="MTD15947.1"/>
    </source>
</evidence>
<comment type="caution">
    <text evidence="1">The sequence shown here is derived from an EMBL/GenBank/DDBJ whole genome shotgun (WGS) entry which is preliminary data.</text>
</comment>
<name>A0A7K1FP77_9ACTN</name>
<dbReference type="Proteomes" id="UP000460221">
    <property type="component" value="Unassembled WGS sequence"/>
</dbReference>
<gene>
    <name evidence="1" type="ORF">GIS00_18590</name>
</gene>
<proteinExistence type="predicted"/>
<evidence type="ECO:0000313" key="2">
    <source>
        <dbReference type="Proteomes" id="UP000460221"/>
    </source>
</evidence>
<keyword evidence="2" id="KW-1185">Reference proteome</keyword>
<dbReference type="RefSeq" id="WP_154769946.1">
    <property type="nucleotide sequence ID" value="NZ_WLYK01000008.1"/>
</dbReference>
<evidence type="ECO:0008006" key="3">
    <source>
        <dbReference type="Google" id="ProtNLM"/>
    </source>
</evidence>
<dbReference type="EMBL" id="WLYK01000008">
    <property type="protein sequence ID" value="MTD15947.1"/>
    <property type="molecule type" value="Genomic_DNA"/>
</dbReference>
<accession>A0A7K1FP77</accession>
<dbReference type="AlphaFoldDB" id="A0A7K1FP77"/>
<organism evidence="1 2">
    <name type="scientific">Nakamurella alba</name>
    <dbReference type="NCBI Taxonomy" id="2665158"/>
    <lineage>
        <taxon>Bacteria</taxon>
        <taxon>Bacillati</taxon>
        <taxon>Actinomycetota</taxon>
        <taxon>Actinomycetes</taxon>
        <taxon>Nakamurellales</taxon>
        <taxon>Nakamurellaceae</taxon>
        <taxon>Nakamurella</taxon>
    </lineage>
</organism>
<sequence>MSSLLVAPVLEELNGIVAADGAVLRLVTATTEKVELELDLTSSSCPECVVPKELLLGILTDRLALAAPDVTSVDLHDPRVDPA</sequence>